<evidence type="ECO:0000313" key="4">
    <source>
        <dbReference type="Proteomes" id="UP001152798"/>
    </source>
</evidence>
<dbReference type="Gene3D" id="3.10.100.10">
    <property type="entry name" value="Mannose-Binding Protein A, subunit A"/>
    <property type="match status" value="1"/>
</dbReference>
<dbReference type="PROSITE" id="PS50041">
    <property type="entry name" value="C_TYPE_LECTIN_2"/>
    <property type="match status" value="1"/>
</dbReference>
<feature type="signal peptide" evidence="1">
    <location>
        <begin position="1"/>
        <end position="19"/>
    </location>
</feature>
<dbReference type="InterPro" id="IPR003609">
    <property type="entry name" value="Pan_app"/>
</dbReference>
<name>A0A9P0GZ92_NEZVI</name>
<accession>A0A9P0GZ92</accession>
<dbReference type="SMART" id="SM00034">
    <property type="entry name" value="CLECT"/>
    <property type="match status" value="1"/>
</dbReference>
<dbReference type="InterPro" id="IPR001304">
    <property type="entry name" value="C-type_lectin-like"/>
</dbReference>
<dbReference type="EMBL" id="OV725077">
    <property type="protein sequence ID" value="CAH1391678.1"/>
    <property type="molecule type" value="Genomic_DNA"/>
</dbReference>
<dbReference type="Pfam" id="PF00059">
    <property type="entry name" value="Lectin_C"/>
    <property type="match status" value="1"/>
</dbReference>
<keyword evidence="1" id="KW-0732">Signal</keyword>
<dbReference type="InterPro" id="IPR016187">
    <property type="entry name" value="CTDL_fold"/>
</dbReference>
<dbReference type="OrthoDB" id="441660at2759"/>
<evidence type="ECO:0000256" key="1">
    <source>
        <dbReference type="SAM" id="SignalP"/>
    </source>
</evidence>
<dbReference type="Proteomes" id="UP001152798">
    <property type="component" value="Chromosome 1"/>
</dbReference>
<protein>
    <recommendedName>
        <fullName evidence="2">C-type lectin domain-containing protein</fullName>
    </recommendedName>
</protein>
<dbReference type="InterPro" id="IPR016186">
    <property type="entry name" value="C-type_lectin-like/link_sf"/>
</dbReference>
<gene>
    <name evidence="3" type="ORF">NEZAVI_LOCUS2657</name>
</gene>
<feature type="chain" id="PRO_5040217957" description="C-type lectin domain-containing protein" evidence="1">
    <location>
        <begin position="20"/>
        <end position="226"/>
    </location>
</feature>
<sequence>MLLASCLLILSLSFATTSTLVVTRAKVKGPGYTILAKNGKACASLCKSQPACDSANFNKETNKCRIFSRCSPSLIVYNSTSHLHFSKRPLITENGYRYHEESDSCLKLVEELTDYAGAEALCRSKNGRLVALTDKRINSLAAEMLSGSQSQFAWVGATDSRWEGNPLLSDGRRVSETGWFPAGSQEMRKDPRRNCWSLSDEGTWAEHPCKGRTQFSICQITTFDNS</sequence>
<evidence type="ECO:0000259" key="2">
    <source>
        <dbReference type="PROSITE" id="PS50041"/>
    </source>
</evidence>
<dbReference type="AlphaFoldDB" id="A0A9P0GZ92"/>
<evidence type="ECO:0000313" key="3">
    <source>
        <dbReference type="EMBL" id="CAH1391678.1"/>
    </source>
</evidence>
<dbReference type="CDD" id="cd00037">
    <property type="entry name" value="CLECT"/>
    <property type="match status" value="1"/>
</dbReference>
<dbReference type="PANTHER" id="PTHR22801">
    <property type="entry name" value="LITHOSTATHINE"/>
    <property type="match status" value="1"/>
</dbReference>
<dbReference type="PANTHER" id="PTHR22801:SF63">
    <property type="entry name" value="C-TYPE LECTIN DOMAIN-CONTAINING PROTEIN"/>
    <property type="match status" value="1"/>
</dbReference>
<proteinExistence type="predicted"/>
<keyword evidence="4" id="KW-1185">Reference proteome</keyword>
<reference evidence="3" key="1">
    <citation type="submission" date="2022-01" db="EMBL/GenBank/DDBJ databases">
        <authorList>
            <person name="King R."/>
        </authorList>
    </citation>
    <scope>NUCLEOTIDE SEQUENCE</scope>
</reference>
<dbReference type="SUPFAM" id="SSF56436">
    <property type="entry name" value="C-type lectin-like"/>
    <property type="match status" value="1"/>
</dbReference>
<feature type="domain" description="C-type lectin" evidence="2">
    <location>
        <begin position="101"/>
        <end position="215"/>
    </location>
</feature>
<dbReference type="Pfam" id="PF00024">
    <property type="entry name" value="PAN_1"/>
    <property type="match status" value="1"/>
</dbReference>
<organism evidence="3 4">
    <name type="scientific">Nezara viridula</name>
    <name type="common">Southern green stink bug</name>
    <name type="synonym">Cimex viridulus</name>
    <dbReference type="NCBI Taxonomy" id="85310"/>
    <lineage>
        <taxon>Eukaryota</taxon>
        <taxon>Metazoa</taxon>
        <taxon>Ecdysozoa</taxon>
        <taxon>Arthropoda</taxon>
        <taxon>Hexapoda</taxon>
        <taxon>Insecta</taxon>
        <taxon>Pterygota</taxon>
        <taxon>Neoptera</taxon>
        <taxon>Paraneoptera</taxon>
        <taxon>Hemiptera</taxon>
        <taxon>Heteroptera</taxon>
        <taxon>Panheteroptera</taxon>
        <taxon>Pentatomomorpha</taxon>
        <taxon>Pentatomoidea</taxon>
        <taxon>Pentatomidae</taxon>
        <taxon>Pentatominae</taxon>
        <taxon>Nezara</taxon>
    </lineage>
</organism>
<dbReference type="InterPro" id="IPR050801">
    <property type="entry name" value="Ca-Dep_Lectins_ImmuneDev"/>
</dbReference>